<evidence type="ECO:0000313" key="1">
    <source>
        <dbReference type="EMBL" id="CAH3145549.1"/>
    </source>
</evidence>
<accession>A0ABN8PNG4</accession>
<gene>
    <name evidence="1" type="ORF">PLOB_00044573</name>
</gene>
<evidence type="ECO:0000313" key="2">
    <source>
        <dbReference type="Proteomes" id="UP001159405"/>
    </source>
</evidence>
<protein>
    <submittedName>
        <fullName evidence="1">Uncharacterized protein</fullName>
    </submittedName>
</protein>
<name>A0ABN8PNG4_9CNID</name>
<dbReference type="Proteomes" id="UP001159405">
    <property type="component" value="Unassembled WGS sequence"/>
</dbReference>
<comment type="caution">
    <text evidence="1">The sequence shown here is derived from an EMBL/GenBank/DDBJ whole genome shotgun (WGS) entry which is preliminary data.</text>
</comment>
<keyword evidence="2" id="KW-1185">Reference proteome</keyword>
<organism evidence="1 2">
    <name type="scientific">Porites lobata</name>
    <dbReference type="NCBI Taxonomy" id="104759"/>
    <lineage>
        <taxon>Eukaryota</taxon>
        <taxon>Metazoa</taxon>
        <taxon>Cnidaria</taxon>
        <taxon>Anthozoa</taxon>
        <taxon>Hexacorallia</taxon>
        <taxon>Scleractinia</taxon>
        <taxon>Fungiina</taxon>
        <taxon>Poritidae</taxon>
        <taxon>Porites</taxon>
    </lineage>
</organism>
<dbReference type="EMBL" id="CALNXK010000076">
    <property type="protein sequence ID" value="CAH3145549.1"/>
    <property type="molecule type" value="Genomic_DNA"/>
</dbReference>
<proteinExistence type="predicted"/>
<reference evidence="1 2" key="1">
    <citation type="submission" date="2022-05" db="EMBL/GenBank/DDBJ databases">
        <authorList>
            <consortium name="Genoscope - CEA"/>
            <person name="William W."/>
        </authorList>
    </citation>
    <scope>NUCLEOTIDE SEQUENCE [LARGE SCALE GENOMIC DNA]</scope>
</reference>
<sequence length="94" mass="10596">MKAAEQYFPVVLFIMLHKPSALHMRNKVSSTLCVGPIEYEELQLSSVNCGFPSYPVRSLTSMTELGVNLYHLPINRATKDAEWLNLSQSVHPGY</sequence>